<evidence type="ECO:0000256" key="2">
    <source>
        <dbReference type="SAM" id="Phobius"/>
    </source>
</evidence>
<dbReference type="InterPro" id="IPR004043">
    <property type="entry name" value="LCCL"/>
</dbReference>
<gene>
    <name evidence="4" type="ORF">AK812_SmicGene10238</name>
</gene>
<dbReference type="Gene3D" id="2.170.130.20">
    <property type="entry name" value="LCCL-like domain"/>
    <property type="match status" value="1"/>
</dbReference>
<name>A0A1Q9EG95_SYMMI</name>
<dbReference type="PROSITE" id="PS50820">
    <property type="entry name" value="LCCL"/>
    <property type="match status" value="1"/>
</dbReference>
<feature type="region of interest" description="Disordered" evidence="1">
    <location>
        <begin position="46"/>
        <end position="69"/>
    </location>
</feature>
<dbReference type="EMBL" id="LSRX01000159">
    <property type="protein sequence ID" value="OLQ06450.1"/>
    <property type="molecule type" value="Genomic_DNA"/>
</dbReference>
<dbReference type="Pfam" id="PF03815">
    <property type="entry name" value="LCCL"/>
    <property type="match status" value="1"/>
</dbReference>
<keyword evidence="5" id="KW-1185">Reference proteome</keyword>
<keyword evidence="2" id="KW-0812">Transmembrane</keyword>
<feature type="domain" description="LCCL" evidence="3">
    <location>
        <begin position="171"/>
        <end position="232"/>
    </location>
</feature>
<feature type="transmembrane region" description="Helical" evidence="2">
    <location>
        <begin position="273"/>
        <end position="293"/>
    </location>
</feature>
<dbReference type="Proteomes" id="UP000186817">
    <property type="component" value="Unassembled WGS sequence"/>
</dbReference>
<organism evidence="4 5">
    <name type="scientific">Symbiodinium microadriaticum</name>
    <name type="common">Dinoflagellate</name>
    <name type="synonym">Zooxanthella microadriatica</name>
    <dbReference type="NCBI Taxonomy" id="2951"/>
    <lineage>
        <taxon>Eukaryota</taxon>
        <taxon>Sar</taxon>
        <taxon>Alveolata</taxon>
        <taxon>Dinophyceae</taxon>
        <taxon>Suessiales</taxon>
        <taxon>Symbiodiniaceae</taxon>
        <taxon>Symbiodinium</taxon>
    </lineage>
</organism>
<feature type="transmembrane region" description="Helical" evidence="2">
    <location>
        <begin position="305"/>
        <end position="323"/>
    </location>
</feature>
<dbReference type="InterPro" id="IPR051957">
    <property type="entry name" value="CRISP-LCCL_domain"/>
</dbReference>
<dbReference type="SMART" id="SM00603">
    <property type="entry name" value="LCCL"/>
    <property type="match status" value="1"/>
</dbReference>
<evidence type="ECO:0000259" key="3">
    <source>
        <dbReference type="PROSITE" id="PS50820"/>
    </source>
</evidence>
<dbReference type="PANTHER" id="PTHR31331:SF1">
    <property type="entry name" value="CYSTEINE RICH SECRETORY PROTEIN LCCL DOMAIN CONTAINING 2"/>
    <property type="match status" value="1"/>
</dbReference>
<evidence type="ECO:0000313" key="4">
    <source>
        <dbReference type="EMBL" id="OLQ06450.1"/>
    </source>
</evidence>
<dbReference type="InterPro" id="IPR036609">
    <property type="entry name" value="LCCL_sf"/>
</dbReference>
<feature type="transmembrane region" description="Helical" evidence="2">
    <location>
        <begin position="404"/>
        <end position="421"/>
    </location>
</feature>
<feature type="transmembrane region" description="Helical" evidence="2">
    <location>
        <begin position="375"/>
        <end position="392"/>
    </location>
</feature>
<dbReference type="SUPFAM" id="SSF69848">
    <property type="entry name" value="LCCL domain"/>
    <property type="match status" value="1"/>
</dbReference>
<keyword evidence="2" id="KW-0472">Membrane</keyword>
<evidence type="ECO:0000313" key="5">
    <source>
        <dbReference type="Proteomes" id="UP000186817"/>
    </source>
</evidence>
<reference evidence="4 5" key="1">
    <citation type="submission" date="2016-02" db="EMBL/GenBank/DDBJ databases">
        <title>Genome analysis of coral dinoflagellate symbionts highlights evolutionary adaptations to a symbiotic lifestyle.</title>
        <authorList>
            <person name="Aranda M."/>
            <person name="Li Y."/>
            <person name="Liew Y.J."/>
            <person name="Baumgarten S."/>
            <person name="Simakov O."/>
            <person name="Wilson M."/>
            <person name="Piel J."/>
            <person name="Ashoor H."/>
            <person name="Bougouffa S."/>
            <person name="Bajic V.B."/>
            <person name="Ryu T."/>
            <person name="Ravasi T."/>
            <person name="Bayer T."/>
            <person name="Micklem G."/>
            <person name="Kim H."/>
            <person name="Bhak J."/>
            <person name="Lajeunesse T.C."/>
            <person name="Voolstra C.R."/>
        </authorList>
    </citation>
    <scope>NUCLEOTIDE SEQUENCE [LARGE SCALE GENOMIC DNA]</scope>
    <source>
        <strain evidence="4 5">CCMP2467</strain>
    </source>
</reference>
<comment type="caution">
    <text evidence="4">The sequence shown here is derived from an EMBL/GenBank/DDBJ whole genome shotgun (WGS) entry which is preliminary data.</text>
</comment>
<dbReference type="AlphaFoldDB" id="A0A1Q9EG95"/>
<feature type="transmembrane region" description="Helical" evidence="2">
    <location>
        <begin position="335"/>
        <end position="355"/>
    </location>
</feature>
<proteinExistence type="predicted"/>
<feature type="compositionally biased region" description="Basic and acidic residues" evidence="1">
    <location>
        <begin position="54"/>
        <end position="69"/>
    </location>
</feature>
<feature type="transmembrane region" description="Helical" evidence="2">
    <location>
        <begin position="89"/>
        <end position="109"/>
    </location>
</feature>
<dbReference type="PANTHER" id="PTHR31331">
    <property type="entry name" value="LCCL DOMAIN PROTEIN (AFU_ORTHOLOGUE AFUA_5G08630)"/>
    <property type="match status" value="1"/>
</dbReference>
<feature type="transmembrane region" description="Helical" evidence="2">
    <location>
        <begin position="249"/>
        <end position="266"/>
    </location>
</feature>
<keyword evidence="2" id="KW-1133">Transmembrane helix</keyword>
<accession>A0A1Q9EG95</accession>
<sequence length="632" mass="69345">MWWNPPCALGGESLNRKILRPVDRLIACLSQFSRASSEVQVVCNQDGPSPANDDVGRHKDASADVEEGKQGGGNCVTAAETRVRGRLQLAYMIVGAAIIITSYYFHFFAASTDGGSPTVLSCRSAFLRYNTDFGESQCGLWGRECSPSGRWIPMRCNGLCGHGLHSPTDSRVIGSGPYRADSRICIAAWHAGVIGWGGGCFEVKIGSGAAEFEASQRHGVDSLAFDSWYPFSMEFRPAAGSQNCGYETTPALLALNALLVAGFLWLRPPKRVFFWTMITTFWWYCGLISPMGYRSVDTCFQYMGRFAYFVFGAEVLLWQIGNAKCTFPDTAAGHVLDVILIEMLPLLATLHWHLLSYVGSYSLNGALFQSWEGPMVFLMGSLVLLPMVIGVLRDWRRAGLLGWVLRRVLAIVVGIILLTLVFSTSNFGLHLHHYFVALLAYLGSRGRSRWTAMARALCLGALINGLSHYGETYELPIWYEGLGWYPPSGNVNTGSWGDGEQVIFTAAEAANVSDEVLLRWSLVRDLSAGNCTEGYDPKDGTIFVVEMNHVEIYRGPDRYVTTPIFGSMPGDTAYVRVGRVSPGLSRRVVSASQVLPLKRGPSLLQWPYEASSDMCAKATALAQQPDALDAFI</sequence>
<dbReference type="OrthoDB" id="162371at2759"/>
<protein>
    <recommendedName>
        <fullName evidence="3">LCCL domain-containing protein</fullName>
    </recommendedName>
</protein>
<evidence type="ECO:0000256" key="1">
    <source>
        <dbReference type="SAM" id="MobiDB-lite"/>
    </source>
</evidence>